<protein>
    <recommendedName>
        <fullName evidence="4">Ubiquitin-like protease family profile domain-containing protein</fullName>
    </recommendedName>
</protein>
<dbReference type="GO" id="GO:0019783">
    <property type="term" value="F:ubiquitin-like protein peptidase activity"/>
    <property type="evidence" value="ECO:0007669"/>
    <property type="project" value="UniProtKB-ARBA"/>
</dbReference>
<proteinExistence type="inferred from homology"/>
<dbReference type="EMBL" id="KN819496">
    <property type="protein sequence ID" value="KIJ09168.1"/>
    <property type="molecule type" value="Genomic_DNA"/>
</dbReference>
<evidence type="ECO:0000313" key="6">
    <source>
        <dbReference type="Proteomes" id="UP000053647"/>
    </source>
</evidence>
<dbReference type="OrthoDB" id="2976051at2759"/>
<feature type="non-terminal residue" evidence="5">
    <location>
        <position position="1"/>
    </location>
</feature>
<evidence type="ECO:0000313" key="5">
    <source>
        <dbReference type="EMBL" id="KIJ09168.1"/>
    </source>
</evidence>
<evidence type="ECO:0000256" key="2">
    <source>
        <dbReference type="ARBA" id="ARBA00022670"/>
    </source>
</evidence>
<evidence type="ECO:0000259" key="4">
    <source>
        <dbReference type="Pfam" id="PF02902"/>
    </source>
</evidence>
<dbReference type="GO" id="GO:0006508">
    <property type="term" value="P:proteolysis"/>
    <property type="evidence" value="ECO:0007669"/>
    <property type="project" value="UniProtKB-KW"/>
</dbReference>
<sequence length="54" mass="5895">SQTLPLQKNGYDCGIWVLATIAAVLRGHNATGLKDADMPAFRHYLRALVMSIPV</sequence>
<keyword evidence="6" id="KW-1185">Reference proteome</keyword>
<dbReference type="AlphaFoldDB" id="A0A0C9TE10"/>
<keyword evidence="3" id="KW-0378">Hydrolase</keyword>
<dbReference type="SUPFAM" id="SSF54001">
    <property type="entry name" value="Cysteine proteinases"/>
    <property type="match status" value="1"/>
</dbReference>
<dbReference type="Proteomes" id="UP000053647">
    <property type="component" value="Unassembled WGS sequence"/>
</dbReference>
<organism evidence="5 6">
    <name type="scientific">Paxillus involutus ATCC 200175</name>
    <dbReference type="NCBI Taxonomy" id="664439"/>
    <lineage>
        <taxon>Eukaryota</taxon>
        <taxon>Fungi</taxon>
        <taxon>Dikarya</taxon>
        <taxon>Basidiomycota</taxon>
        <taxon>Agaricomycotina</taxon>
        <taxon>Agaricomycetes</taxon>
        <taxon>Agaricomycetidae</taxon>
        <taxon>Boletales</taxon>
        <taxon>Paxilineae</taxon>
        <taxon>Paxillaceae</taxon>
        <taxon>Paxillus</taxon>
    </lineage>
</organism>
<keyword evidence="2" id="KW-0645">Protease</keyword>
<dbReference type="GO" id="GO:0008234">
    <property type="term" value="F:cysteine-type peptidase activity"/>
    <property type="evidence" value="ECO:0007669"/>
    <property type="project" value="InterPro"/>
</dbReference>
<comment type="similarity">
    <text evidence="1">Belongs to the peptidase C48 family.</text>
</comment>
<reference evidence="5 6" key="1">
    <citation type="submission" date="2014-06" db="EMBL/GenBank/DDBJ databases">
        <authorList>
            <consortium name="DOE Joint Genome Institute"/>
            <person name="Kuo A."/>
            <person name="Kohler A."/>
            <person name="Nagy L.G."/>
            <person name="Floudas D."/>
            <person name="Copeland A."/>
            <person name="Barry K.W."/>
            <person name="Cichocki N."/>
            <person name="Veneault-Fourrey C."/>
            <person name="LaButti K."/>
            <person name="Lindquist E.A."/>
            <person name="Lipzen A."/>
            <person name="Lundell T."/>
            <person name="Morin E."/>
            <person name="Murat C."/>
            <person name="Sun H."/>
            <person name="Tunlid A."/>
            <person name="Henrissat B."/>
            <person name="Grigoriev I.V."/>
            <person name="Hibbett D.S."/>
            <person name="Martin F."/>
            <person name="Nordberg H.P."/>
            <person name="Cantor M.N."/>
            <person name="Hua S.X."/>
        </authorList>
    </citation>
    <scope>NUCLEOTIDE SEQUENCE [LARGE SCALE GENOMIC DNA]</scope>
    <source>
        <strain evidence="5 6">ATCC 200175</strain>
    </source>
</reference>
<dbReference type="InterPro" id="IPR038765">
    <property type="entry name" value="Papain-like_cys_pep_sf"/>
</dbReference>
<name>A0A0C9TE10_PAXIN</name>
<gene>
    <name evidence="5" type="ORF">PAXINDRAFT_87848</name>
</gene>
<evidence type="ECO:0000256" key="1">
    <source>
        <dbReference type="ARBA" id="ARBA00005234"/>
    </source>
</evidence>
<feature type="domain" description="Ubiquitin-like protease family profile" evidence="4">
    <location>
        <begin position="2"/>
        <end position="46"/>
    </location>
</feature>
<reference evidence="6" key="2">
    <citation type="submission" date="2015-01" db="EMBL/GenBank/DDBJ databases">
        <title>Evolutionary Origins and Diversification of the Mycorrhizal Mutualists.</title>
        <authorList>
            <consortium name="DOE Joint Genome Institute"/>
            <consortium name="Mycorrhizal Genomics Consortium"/>
            <person name="Kohler A."/>
            <person name="Kuo A."/>
            <person name="Nagy L.G."/>
            <person name="Floudas D."/>
            <person name="Copeland A."/>
            <person name="Barry K.W."/>
            <person name="Cichocki N."/>
            <person name="Veneault-Fourrey C."/>
            <person name="LaButti K."/>
            <person name="Lindquist E.A."/>
            <person name="Lipzen A."/>
            <person name="Lundell T."/>
            <person name="Morin E."/>
            <person name="Murat C."/>
            <person name="Riley R."/>
            <person name="Ohm R."/>
            <person name="Sun H."/>
            <person name="Tunlid A."/>
            <person name="Henrissat B."/>
            <person name="Grigoriev I.V."/>
            <person name="Hibbett D.S."/>
            <person name="Martin F."/>
        </authorList>
    </citation>
    <scope>NUCLEOTIDE SEQUENCE [LARGE SCALE GENOMIC DNA]</scope>
    <source>
        <strain evidence="6">ATCC 200175</strain>
    </source>
</reference>
<accession>A0A0C9TE10</accession>
<dbReference type="Pfam" id="PF02902">
    <property type="entry name" value="Peptidase_C48"/>
    <property type="match status" value="1"/>
</dbReference>
<dbReference type="HOGENOM" id="CLU_210039_0_0_1"/>
<evidence type="ECO:0000256" key="3">
    <source>
        <dbReference type="ARBA" id="ARBA00022801"/>
    </source>
</evidence>
<dbReference type="InterPro" id="IPR003653">
    <property type="entry name" value="Peptidase_C48_C"/>
</dbReference>
<dbReference type="Gene3D" id="3.40.395.10">
    <property type="entry name" value="Adenoviral Proteinase, Chain A"/>
    <property type="match status" value="1"/>
</dbReference>